<gene>
    <name evidence="2" type="ORF">SPLIT_LOCUS13092</name>
</gene>
<dbReference type="PROSITE" id="PS51257">
    <property type="entry name" value="PROKAR_LIPOPROTEIN"/>
    <property type="match status" value="1"/>
</dbReference>
<dbReference type="AlphaFoldDB" id="A0A9P0II31"/>
<dbReference type="EMBL" id="LR824562">
    <property type="protein sequence ID" value="CAH1647746.1"/>
    <property type="molecule type" value="Genomic_DNA"/>
</dbReference>
<sequence>MNLTERDIVRDSKLNHQLTVILAVLSCLHFIFHQHLFCLNLFHTAIIVKVFYLTKLSDRKLQS</sequence>
<keyword evidence="3" id="KW-1185">Reference proteome</keyword>
<keyword evidence="1" id="KW-0472">Membrane</keyword>
<organism evidence="2 3">
    <name type="scientific">Spodoptera littoralis</name>
    <name type="common">Egyptian cotton leafworm</name>
    <dbReference type="NCBI Taxonomy" id="7109"/>
    <lineage>
        <taxon>Eukaryota</taxon>
        <taxon>Metazoa</taxon>
        <taxon>Ecdysozoa</taxon>
        <taxon>Arthropoda</taxon>
        <taxon>Hexapoda</taxon>
        <taxon>Insecta</taxon>
        <taxon>Pterygota</taxon>
        <taxon>Neoptera</taxon>
        <taxon>Endopterygota</taxon>
        <taxon>Lepidoptera</taxon>
        <taxon>Glossata</taxon>
        <taxon>Ditrysia</taxon>
        <taxon>Noctuoidea</taxon>
        <taxon>Noctuidae</taxon>
        <taxon>Amphipyrinae</taxon>
        <taxon>Spodoptera</taxon>
    </lineage>
</organism>
<accession>A0A9P0II31</accession>
<keyword evidence="1" id="KW-1133">Transmembrane helix</keyword>
<evidence type="ECO:0000256" key="1">
    <source>
        <dbReference type="SAM" id="Phobius"/>
    </source>
</evidence>
<proteinExistence type="predicted"/>
<reference evidence="2" key="1">
    <citation type="submission" date="2022-02" db="EMBL/GenBank/DDBJ databases">
        <authorList>
            <person name="King R."/>
        </authorList>
    </citation>
    <scope>NUCLEOTIDE SEQUENCE</scope>
</reference>
<protein>
    <submittedName>
        <fullName evidence="2">Uncharacterized protein</fullName>
    </submittedName>
</protein>
<feature type="transmembrane region" description="Helical" evidence="1">
    <location>
        <begin position="20"/>
        <end position="53"/>
    </location>
</feature>
<dbReference type="Proteomes" id="UP001153321">
    <property type="component" value="Chromosome Z"/>
</dbReference>
<evidence type="ECO:0000313" key="3">
    <source>
        <dbReference type="Proteomes" id="UP001153321"/>
    </source>
</evidence>
<evidence type="ECO:0000313" key="2">
    <source>
        <dbReference type="EMBL" id="CAH1647746.1"/>
    </source>
</evidence>
<keyword evidence="1" id="KW-0812">Transmembrane</keyword>
<name>A0A9P0II31_SPOLI</name>